<dbReference type="Proteomes" id="UP000203632">
    <property type="component" value="Genome"/>
</dbReference>
<name>A0A1L3KL38_9VIRU</name>
<accession>A0A1L3KL38</accession>
<sequence>MSRSINDILSHVLNANGIGFAGLAGGTEVGLPLNARVPVPRNILKANGSSGDDIIRVASWSYNQYIRNNTPNTWESQSVILAWMTGCVALNEGIEESEIFREAVVWDAEVHFVDGEVTGLGTPLNDDELATMLAPISQRPVREAILTVVVACKMTWWTTNHHLGVRASTGVTSRTHHGFIEKAVRSLEILGLDWDSEEDRTRIYHMAHFWSSKRVMAIIFESKQFRRDLKPAIPMPKPRSKPRNGAFAVPVIAQDVIDRTTTFGAGYAALADIRAAIAAAINHPLAWVMPGWEKIPSILREYATVRTNPFQYGIASTYLSKTTISARFAKEDYQDLIAGLASWLSVYAEASSLRRAQIFSGPPSAIPGYSSTYLNACTNFHRASAHESIFRPEVVSSLVTMSGAASMVRIDDTLMHDATEAGIHINRAAVTGYQTVLDASFVQPQAPPADAPAAPHIAQP</sequence>
<organism evidence="1 2">
    <name type="scientific">Xinzhou nematode virus 3</name>
    <dbReference type="NCBI Taxonomy" id="1923771"/>
    <lineage>
        <taxon>Viruses</taxon>
        <taxon>Riboviria</taxon>
        <taxon>Orthornavirae</taxon>
        <taxon>Negarnaviricota</taxon>
        <taxon>Haploviricotina</taxon>
        <taxon>Chunqiuviricetes</taxon>
        <taxon>Muvirales</taxon>
        <taxon>Qinviridae</taxon>
        <taxon>Yingvirus</taxon>
        <taxon>Yingvirus xinzhouense</taxon>
    </lineage>
</organism>
<protein>
    <submittedName>
        <fullName evidence="1">Uncharacterized protein</fullName>
    </submittedName>
</protein>
<dbReference type="KEGG" id="vg:30999701"/>
<reference evidence="1 2" key="1">
    <citation type="journal article" date="2016" name="Nature">
        <title>Redefining the invertebrate RNA virosphere.</title>
        <authorList>
            <person name="Shi M."/>
            <person name="Lin X.D."/>
            <person name="Tian J.H."/>
            <person name="Chen L.J."/>
            <person name="Chen X."/>
            <person name="Li C.X."/>
            <person name="Qin X.C."/>
            <person name="Li J."/>
            <person name="Cao J.P."/>
            <person name="Eden J.S."/>
            <person name="Buchmann J."/>
            <person name="Wang W."/>
            <person name="Xu J."/>
            <person name="Holmes E.C."/>
            <person name="Zhang Y.Z."/>
        </authorList>
    </citation>
    <scope>NUCLEOTIDE SEQUENCE [LARGE SCALE GENOMIC DNA]</scope>
    <source>
        <strain evidence="1 2">XZSJSC65579</strain>
    </source>
</reference>
<keyword evidence="2" id="KW-1185">Reference proteome</keyword>
<dbReference type="OrthoDB" id="24634at10239"/>
<proteinExistence type="predicted"/>
<evidence type="ECO:0000313" key="1">
    <source>
        <dbReference type="EMBL" id="APG78082.1"/>
    </source>
</evidence>
<dbReference type="GeneID" id="30999701"/>
<evidence type="ECO:0000313" key="2">
    <source>
        <dbReference type="Proteomes" id="UP000203632"/>
    </source>
</evidence>
<dbReference type="RefSeq" id="YP_009345120.1">
    <property type="nucleotide sequence ID" value="NC_033754.1"/>
</dbReference>
<dbReference type="EMBL" id="KX884005">
    <property type="protein sequence ID" value="APG78082.1"/>
    <property type="molecule type" value="Genomic_RNA"/>
</dbReference>